<dbReference type="PROSITE" id="PS00502">
    <property type="entry name" value="POLYGALACTURONASE"/>
    <property type="match status" value="1"/>
</dbReference>
<evidence type="ECO:0000256" key="4">
    <source>
        <dbReference type="ARBA" id="ARBA00022737"/>
    </source>
</evidence>
<comment type="caution">
    <text evidence="13">The sequence shown here is derived from an EMBL/GenBank/DDBJ whole genome shotgun (WGS) entry which is preliminary data.</text>
</comment>
<evidence type="ECO:0000256" key="5">
    <source>
        <dbReference type="ARBA" id="ARBA00022801"/>
    </source>
</evidence>
<sequence>MSSILSLLHLSSLVVVALTAFPGSRTDVVVERQAMACTVNNVASAADLSGCTSVVIEAFTVDSGETVTIAAASGASVIMTGDVTFSQTTAAGPLFTIDTDDVVFDGGGHNIDGNGALYWDGQGTDGGVAKPHPFVKLRGSGTFQNVTILNSPAQAISVGTTKGTAVISGITVDDSAGNAGGLGANTDGFDVSASDVTIANSTVNNQDDCVAINSGSAITIQGLTCIGSHGISIGSIASNKSVSDVTISGNTITGGLYGLRIKVDAIATNASVSGITYEANVVSDITEFGVLITQSYPQNDATPGTGGPISGINFTGGTTSVSVDDDAFTLVVDCGACLGLWDFSALSASGGKGSIVDADNAMISGGTF</sequence>
<keyword evidence="14" id="KW-1185">Reference proteome</keyword>
<name>A0AAD7FGH4_9AGAR</name>
<feature type="active site" evidence="10">
    <location>
        <position position="229"/>
    </location>
</feature>
<evidence type="ECO:0000313" key="14">
    <source>
        <dbReference type="Proteomes" id="UP001221142"/>
    </source>
</evidence>
<dbReference type="Pfam" id="PF00295">
    <property type="entry name" value="Glyco_hydro_28"/>
    <property type="match status" value="1"/>
</dbReference>
<dbReference type="PANTHER" id="PTHR31884:SF1">
    <property type="entry name" value="POLYGALACTURONASE"/>
    <property type="match status" value="1"/>
</dbReference>
<dbReference type="AlphaFoldDB" id="A0AAD7FGH4"/>
<gene>
    <name evidence="13" type="ORF">FB45DRAFT_125855</name>
</gene>
<keyword evidence="8" id="KW-0961">Cell wall biogenesis/degradation</keyword>
<dbReference type="SUPFAM" id="SSF51126">
    <property type="entry name" value="Pectin lyase-like"/>
    <property type="match status" value="1"/>
</dbReference>
<dbReference type="InterPro" id="IPR012334">
    <property type="entry name" value="Pectin_lyas_fold"/>
</dbReference>
<evidence type="ECO:0000256" key="9">
    <source>
        <dbReference type="ARBA" id="ARBA00034074"/>
    </source>
</evidence>
<dbReference type="GO" id="GO:0071555">
    <property type="term" value="P:cell wall organization"/>
    <property type="evidence" value="ECO:0007669"/>
    <property type="project" value="UniProtKB-KW"/>
</dbReference>
<evidence type="ECO:0000256" key="10">
    <source>
        <dbReference type="PROSITE-ProRule" id="PRU10052"/>
    </source>
</evidence>
<dbReference type="InterPro" id="IPR006626">
    <property type="entry name" value="PbH1"/>
</dbReference>
<keyword evidence="6" id="KW-1015">Disulfide bond</keyword>
<dbReference type="Proteomes" id="UP001221142">
    <property type="component" value="Unassembled WGS sequence"/>
</dbReference>
<evidence type="ECO:0000256" key="8">
    <source>
        <dbReference type="ARBA" id="ARBA00023316"/>
    </source>
</evidence>
<keyword evidence="7 11" id="KW-0326">Glycosidase</keyword>
<feature type="chain" id="PRO_5041901786" description="endo-polygalacturonase" evidence="12">
    <location>
        <begin position="20"/>
        <end position="368"/>
    </location>
</feature>
<evidence type="ECO:0000256" key="6">
    <source>
        <dbReference type="ARBA" id="ARBA00023157"/>
    </source>
</evidence>
<evidence type="ECO:0000256" key="12">
    <source>
        <dbReference type="SAM" id="SignalP"/>
    </source>
</evidence>
<dbReference type="SMART" id="SM00710">
    <property type="entry name" value="PbH1"/>
    <property type="match status" value="7"/>
</dbReference>
<dbReference type="GO" id="GO:0045490">
    <property type="term" value="P:pectin catabolic process"/>
    <property type="evidence" value="ECO:0007669"/>
    <property type="project" value="TreeGrafter"/>
</dbReference>
<evidence type="ECO:0000256" key="11">
    <source>
        <dbReference type="RuleBase" id="RU361169"/>
    </source>
</evidence>
<comment type="catalytic activity">
    <reaction evidence="9">
        <text>(1,4-alpha-D-galacturonosyl)n+m + H2O = (1,4-alpha-D-galacturonosyl)n + (1,4-alpha-D-galacturonosyl)m.</text>
        <dbReference type="EC" id="3.2.1.15"/>
    </reaction>
</comment>
<dbReference type="PANTHER" id="PTHR31884">
    <property type="entry name" value="POLYGALACTURONASE"/>
    <property type="match status" value="1"/>
</dbReference>
<evidence type="ECO:0000256" key="7">
    <source>
        <dbReference type="ARBA" id="ARBA00023295"/>
    </source>
</evidence>
<evidence type="ECO:0000256" key="1">
    <source>
        <dbReference type="ARBA" id="ARBA00008834"/>
    </source>
</evidence>
<dbReference type="GO" id="GO:0004650">
    <property type="term" value="F:polygalacturonase activity"/>
    <property type="evidence" value="ECO:0007669"/>
    <property type="project" value="UniProtKB-EC"/>
</dbReference>
<dbReference type="InterPro" id="IPR000743">
    <property type="entry name" value="Glyco_hydro_28"/>
</dbReference>
<keyword evidence="4" id="KW-0677">Repeat</keyword>
<proteinExistence type="inferred from homology"/>
<comment type="similarity">
    <text evidence="1 11">Belongs to the glycosyl hydrolase 28 family.</text>
</comment>
<accession>A0AAD7FGH4</accession>
<feature type="signal peptide" evidence="12">
    <location>
        <begin position="1"/>
        <end position="19"/>
    </location>
</feature>
<dbReference type="InterPro" id="IPR011050">
    <property type="entry name" value="Pectin_lyase_fold/virulence"/>
</dbReference>
<dbReference type="GO" id="GO:0005576">
    <property type="term" value="C:extracellular region"/>
    <property type="evidence" value="ECO:0007669"/>
    <property type="project" value="TreeGrafter"/>
</dbReference>
<dbReference type="EMBL" id="JARKIF010000015">
    <property type="protein sequence ID" value="KAJ7622525.1"/>
    <property type="molecule type" value="Genomic_DNA"/>
</dbReference>
<evidence type="ECO:0000313" key="13">
    <source>
        <dbReference type="EMBL" id="KAJ7622525.1"/>
    </source>
</evidence>
<reference evidence="13" key="1">
    <citation type="submission" date="2023-03" db="EMBL/GenBank/DDBJ databases">
        <title>Massive genome expansion in bonnet fungi (Mycena s.s.) driven by repeated elements and novel gene families across ecological guilds.</title>
        <authorList>
            <consortium name="Lawrence Berkeley National Laboratory"/>
            <person name="Harder C.B."/>
            <person name="Miyauchi S."/>
            <person name="Viragh M."/>
            <person name="Kuo A."/>
            <person name="Thoen E."/>
            <person name="Andreopoulos B."/>
            <person name="Lu D."/>
            <person name="Skrede I."/>
            <person name="Drula E."/>
            <person name="Henrissat B."/>
            <person name="Morin E."/>
            <person name="Kohler A."/>
            <person name="Barry K."/>
            <person name="LaButti K."/>
            <person name="Morin E."/>
            <person name="Salamov A."/>
            <person name="Lipzen A."/>
            <person name="Mereny Z."/>
            <person name="Hegedus B."/>
            <person name="Baldrian P."/>
            <person name="Stursova M."/>
            <person name="Weitz H."/>
            <person name="Taylor A."/>
            <person name="Grigoriev I.V."/>
            <person name="Nagy L.G."/>
            <person name="Martin F."/>
            <person name="Kauserud H."/>
        </authorList>
    </citation>
    <scope>NUCLEOTIDE SEQUENCE</scope>
    <source>
        <strain evidence="13">9284</strain>
    </source>
</reference>
<protein>
    <recommendedName>
        <fullName evidence="2">endo-polygalacturonase</fullName>
        <ecNumber evidence="2">3.2.1.15</ecNumber>
    </recommendedName>
</protein>
<keyword evidence="5 11" id="KW-0378">Hydrolase</keyword>
<dbReference type="InterPro" id="IPR050434">
    <property type="entry name" value="Glycosyl_hydrlase_28"/>
</dbReference>
<keyword evidence="3 12" id="KW-0732">Signal</keyword>
<dbReference type="Gene3D" id="2.160.20.10">
    <property type="entry name" value="Single-stranded right-handed beta-helix, Pectin lyase-like"/>
    <property type="match status" value="1"/>
</dbReference>
<evidence type="ECO:0000256" key="2">
    <source>
        <dbReference type="ARBA" id="ARBA00012736"/>
    </source>
</evidence>
<organism evidence="13 14">
    <name type="scientific">Roridomyces roridus</name>
    <dbReference type="NCBI Taxonomy" id="1738132"/>
    <lineage>
        <taxon>Eukaryota</taxon>
        <taxon>Fungi</taxon>
        <taxon>Dikarya</taxon>
        <taxon>Basidiomycota</taxon>
        <taxon>Agaricomycotina</taxon>
        <taxon>Agaricomycetes</taxon>
        <taxon>Agaricomycetidae</taxon>
        <taxon>Agaricales</taxon>
        <taxon>Marasmiineae</taxon>
        <taxon>Mycenaceae</taxon>
        <taxon>Roridomyces</taxon>
    </lineage>
</organism>
<evidence type="ECO:0000256" key="3">
    <source>
        <dbReference type="ARBA" id="ARBA00022729"/>
    </source>
</evidence>
<dbReference type="EC" id="3.2.1.15" evidence="2"/>